<evidence type="ECO:0000313" key="2">
    <source>
        <dbReference type="EMBL" id="MFK2905352.1"/>
    </source>
</evidence>
<keyword evidence="3" id="KW-1185">Reference proteome</keyword>
<name>A0ABW8JW60_9GAMM</name>
<evidence type="ECO:0000256" key="1">
    <source>
        <dbReference type="SAM" id="SignalP"/>
    </source>
</evidence>
<gene>
    <name evidence="2" type="ORF">ISP17_15420</name>
</gene>
<accession>A0ABW8JW60</accession>
<organism evidence="2 3">
    <name type="scientific">Dyella ginsengisoli</name>
    <dbReference type="NCBI Taxonomy" id="363848"/>
    <lineage>
        <taxon>Bacteria</taxon>
        <taxon>Pseudomonadati</taxon>
        <taxon>Pseudomonadota</taxon>
        <taxon>Gammaproteobacteria</taxon>
        <taxon>Lysobacterales</taxon>
        <taxon>Rhodanobacteraceae</taxon>
        <taxon>Dyella</taxon>
    </lineage>
</organism>
<dbReference type="Proteomes" id="UP001620460">
    <property type="component" value="Unassembled WGS sequence"/>
</dbReference>
<dbReference type="EMBL" id="JADIKM010000004">
    <property type="protein sequence ID" value="MFK2905352.1"/>
    <property type="molecule type" value="Genomic_DNA"/>
</dbReference>
<evidence type="ECO:0000313" key="3">
    <source>
        <dbReference type="Proteomes" id="UP001620460"/>
    </source>
</evidence>
<dbReference type="PROSITE" id="PS51257">
    <property type="entry name" value="PROKAR_LIPOPROTEIN"/>
    <property type="match status" value="1"/>
</dbReference>
<sequence length="293" mass="32463">MRRLFRFLILAVLVLLAGCTRFPTATPDARFDDGLTAARIFDDCLAAHGGDMRNYPGDLDLATDGHWHTLIQRIQPVISDAGFRVTSEERYRPRDGLYAVHHHGPLGDKQVISTPAGIAVYYNGVRETDPVKLRATALTNDAFALFHFGPSFIKARATAMSRLPDAVEDGQRYYRLLATLSPGFGEAANDQVVLWIHPQTHLLYRVHLTLNGFETTQGAHVDTTFLAYRKLGPFTLPVRFDERVRGPIQIPAHEWHTTGMDRDRGWHAADVEGAQFTGKAAAPATPLPAVTAQ</sequence>
<reference evidence="2 3" key="1">
    <citation type="submission" date="2020-10" db="EMBL/GenBank/DDBJ databases">
        <title>Phylogeny of dyella-like bacteria.</title>
        <authorList>
            <person name="Fu J."/>
        </authorList>
    </citation>
    <scope>NUCLEOTIDE SEQUENCE [LARGE SCALE GENOMIC DNA]</scope>
    <source>
        <strain evidence="2 3">Gsoil3046</strain>
    </source>
</reference>
<proteinExistence type="predicted"/>
<keyword evidence="1" id="KW-0732">Signal</keyword>
<comment type="caution">
    <text evidence="2">The sequence shown here is derived from an EMBL/GenBank/DDBJ whole genome shotgun (WGS) entry which is preliminary data.</text>
</comment>
<protein>
    <submittedName>
        <fullName evidence="2">Uncharacterized protein</fullName>
    </submittedName>
</protein>
<dbReference type="RefSeq" id="WP_404634776.1">
    <property type="nucleotide sequence ID" value="NZ_JADIKM010000004.1"/>
</dbReference>
<feature type="signal peptide" evidence="1">
    <location>
        <begin position="1"/>
        <end position="25"/>
    </location>
</feature>
<feature type="chain" id="PRO_5045616982" evidence="1">
    <location>
        <begin position="26"/>
        <end position="293"/>
    </location>
</feature>